<dbReference type="Proteomes" id="UP001147760">
    <property type="component" value="Unassembled WGS sequence"/>
</dbReference>
<dbReference type="OrthoDB" id="2590365at2759"/>
<accession>A0A9W9WLS1</accession>
<evidence type="ECO:0000313" key="2">
    <source>
        <dbReference type="Proteomes" id="UP001147760"/>
    </source>
</evidence>
<sequence length="86" mass="9168">MLGKLAVEKCVQGNSFNIQDNKAGLFESDAALSTAGGRIVIQGAENDTAVYINFAQTLAPCFIGGCDPGLIRAFFTNYLRKVHGTK</sequence>
<dbReference type="EMBL" id="JAPWDO010000005">
    <property type="protein sequence ID" value="KAJ5469864.1"/>
    <property type="molecule type" value="Genomic_DNA"/>
</dbReference>
<keyword evidence="2" id="KW-1185">Reference proteome</keyword>
<dbReference type="AlphaFoldDB" id="A0A9W9WLS1"/>
<organism evidence="1 2">
    <name type="scientific">Penicillium desertorum</name>
    <dbReference type="NCBI Taxonomy" id="1303715"/>
    <lineage>
        <taxon>Eukaryota</taxon>
        <taxon>Fungi</taxon>
        <taxon>Dikarya</taxon>
        <taxon>Ascomycota</taxon>
        <taxon>Pezizomycotina</taxon>
        <taxon>Eurotiomycetes</taxon>
        <taxon>Eurotiomycetidae</taxon>
        <taxon>Eurotiales</taxon>
        <taxon>Aspergillaceae</taxon>
        <taxon>Penicillium</taxon>
    </lineage>
</organism>
<protein>
    <submittedName>
        <fullName evidence="1">Uncharacterized protein</fullName>
    </submittedName>
</protein>
<proteinExistence type="predicted"/>
<comment type="caution">
    <text evidence="1">The sequence shown here is derived from an EMBL/GenBank/DDBJ whole genome shotgun (WGS) entry which is preliminary data.</text>
</comment>
<reference evidence="1" key="1">
    <citation type="submission" date="2022-12" db="EMBL/GenBank/DDBJ databases">
        <authorList>
            <person name="Petersen C."/>
        </authorList>
    </citation>
    <scope>NUCLEOTIDE SEQUENCE</scope>
    <source>
        <strain evidence="1">IBT 17660</strain>
    </source>
</reference>
<gene>
    <name evidence="1" type="ORF">N7530_007221</name>
</gene>
<evidence type="ECO:0000313" key="1">
    <source>
        <dbReference type="EMBL" id="KAJ5469864.1"/>
    </source>
</evidence>
<reference evidence="1" key="2">
    <citation type="journal article" date="2023" name="IMA Fungus">
        <title>Comparative genomic study of the Penicillium genus elucidates a diverse pangenome and 15 lateral gene transfer events.</title>
        <authorList>
            <person name="Petersen C."/>
            <person name="Sorensen T."/>
            <person name="Nielsen M.R."/>
            <person name="Sondergaard T.E."/>
            <person name="Sorensen J.L."/>
            <person name="Fitzpatrick D.A."/>
            <person name="Frisvad J.C."/>
            <person name="Nielsen K.L."/>
        </authorList>
    </citation>
    <scope>NUCLEOTIDE SEQUENCE</scope>
    <source>
        <strain evidence="1">IBT 17660</strain>
    </source>
</reference>
<name>A0A9W9WLS1_9EURO</name>